<dbReference type="InterPro" id="IPR014876">
    <property type="entry name" value="DEK_C"/>
</dbReference>
<feature type="compositionally biased region" description="Basic and acidic residues" evidence="4">
    <location>
        <begin position="286"/>
        <end position="307"/>
    </location>
</feature>
<dbReference type="GO" id="GO:0005634">
    <property type="term" value="C:nucleus"/>
    <property type="evidence" value="ECO:0007669"/>
    <property type="project" value="UniProtKB-SubCell"/>
</dbReference>
<evidence type="ECO:0000256" key="1">
    <source>
        <dbReference type="ARBA" id="ARBA00004123"/>
    </source>
</evidence>
<keyword evidence="2" id="KW-0143">Chaperone</keyword>
<protein>
    <recommendedName>
        <fullName evidence="5">DEK-C domain-containing protein</fullName>
    </recommendedName>
</protein>
<dbReference type="Pfam" id="PF09649">
    <property type="entry name" value="CHZ"/>
    <property type="match status" value="1"/>
</dbReference>
<keyword evidence="3" id="KW-0539">Nucleus</keyword>
<feature type="compositionally biased region" description="Basic and acidic residues" evidence="4">
    <location>
        <begin position="314"/>
        <end position="338"/>
    </location>
</feature>
<feature type="region of interest" description="Disordered" evidence="4">
    <location>
        <begin position="612"/>
        <end position="683"/>
    </location>
</feature>
<reference evidence="6 7" key="1">
    <citation type="journal article" date="2022" name="Nat. Plants">
        <title>Genomes of leafy and leafless Platanthera orchids illuminate the evolution of mycoheterotrophy.</title>
        <authorList>
            <person name="Li M.H."/>
            <person name="Liu K.W."/>
            <person name="Li Z."/>
            <person name="Lu H.C."/>
            <person name="Ye Q.L."/>
            <person name="Zhang D."/>
            <person name="Wang J.Y."/>
            <person name="Li Y.F."/>
            <person name="Zhong Z.M."/>
            <person name="Liu X."/>
            <person name="Yu X."/>
            <person name="Liu D.K."/>
            <person name="Tu X.D."/>
            <person name="Liu B."/>
            <person name="Hao Y."/>
            <person name="Liao X.Y."/>
            <person name="Jiang Y.T."/>
            <person name="Sun W.H."/>
            <person name="Chen J."/>
            <person name="Chen Y.Q."/>
            <person name="Ai Y."/>
            <person name="Zhai J.W."/>
            <person name="Wu S.S."/>
            <person name="Zhou Z."/>
            <person name="Hsiao Y.Y."/>
            <person name="Wu W.L."/>
            <person name="Chen Y.Y."/>
            <person name="Lin Y.F."/>
            <person name="Hsu J.L."/>
            <person name="Li C.Y."/>
            <person name="Wang Z.W."/>
            <person name="Zhao X."/>
            <person name="Zhong W.Y."/>
            <person name="Ma X.K."/>
            <person name="Ma L."/>
            <person name="Huang J."/>
            <person name="Chen G.Z."/>
            <person name="Huang M.Z."/>
            <person name="Huang L."/>
            <person name="Peng D.H."/>
            <person name="Luo Y.B."/>
            <person name="Zou S.Q."/>
            <person name="Chen S.P."/>
            <person name="Lan S."/>
            <person name="Tsai W.C."/>
            <person name="Van de Peer Y."/>
            <person name="Liu Z.J."/>
        </authorList>
    </citation>
    <scope>NUCLEOTIDE SEQUENCE [LARGE SCALE GENOMIC DNA]</scope>
    <source>
        <strain evidence="6">Lor287</strain>
    </source>
</reference>
<feature type="domain" description="DEK-C" evidence="5">
    <location>
        <begin position="337"/>
        <end position="401"/>
    </location>
</feature>
<feature type="region of interest" description="Disordered" evidence="4">
    <location>
        <begin position="278"/>
        <end position="338"/>
    </location>
</feature>
<accession>A0AAP0GBV3</accession>
<dbReference type="EMBL" id="JBBWWQ010000003">
    <property type="protein sequence ID" value="KAK8950874.1"/>
    <property type="molecule type" value="Genomic_DNA"/>
</dbReference>
<dbReference type="SMART" id="SM01082">
    <property type="entry name" value="CHZ"/>
    <property type="match status" value="1"/>
</dbReference>
<dbReference type="PANTHER" id="PTHR15410">
    <property type="entry name" value="HIRA-INTERACTING PROTEIN 3"/>
    <property type="match status" value="1"/>
</dbReference>
<gene>
    <name evidence="6" type="ORF">KSP39_PZI003405</name>
</gene>
<evidence type="ECO:0000313" key="7">
    <source>
        <dbReference type="Proteomes" id="UP001418222"/>
    </source>
</evidence>
<evidence type="ECO:0000259" key="5">
    <source>
        <dbReference type="PROSITE" id="PS51998"/>
    </source>
</evidence>
<evidence type="ECO:0000313" key="6">
    <source>
        <dbReference type="EMBL" id="KAK8950874.1"/>
    </source>
</evidence>
<dbReference type="Proteomes" id="UP001418222">
    <property type="component" value="Unassembled WGS sequence"/>
</dbReference>
<feature type="compositionally biased region" description="Acidic residues" evidence="4">
    <location>
        <begin position="639"/>
        <end position="662"/>
    </location>
</feature>
<evidence type="ECO:0000256" key="4">
    <source>
        <dbReference type="SAM" id="MobiDB-lite"/>
    </source>
</evidence>
<keyword evidence="7" id="KW-1185">Reference proteome</keyword>
<comment type="caution">
    <text evidence="6">The sequence shown here is derived from an EMBL/GenBank/DDBJ whole genome shotgun (WGS) entry which is preliminary data.</text>
</comment>
<feature type="compositionally biased region" description="Basic and acidic residues" evidence="4">
    <location>
        <begin position="424"/>
        <end position="446"/>
    </location>
</feature>
<organism evidence="6 7">
    <name type="scientific">Platanthera zijinensis</name>
    <dbReference type="NCBI Taxonomy" id="2320716"/>
    <lineage>
        <taxon>Eukaryota</taxon>
        <taxon>Viridiplantae</taxon>
        <taxon>Streptophyta</taxon>
        <taxon>Embryophyta</taxon>
        <taxon>Tracheophyta</taxon>
        <taxon>Spermatophyta</taxon>
        <taxon>Magnoliopsida</taxon>
        <taxon>Liliopsida</taxon>
        <taxon>Asparagales</taxon>
        <taxon>Orchidaceae</taxon>
        <taxon>Orchidoideae</taxon>
        <taxon>Orchideae</taxon>
        <taxon>Orchidinae</taxon>
        <taxon>Platanthera</taxon>
    </lineage>
</organism>
<feature type="region of interest" description="Disordered" evidence="4">
    <location>
        <begin position="405"/>
        <end position="540"/>
    </location>
</feature>
<evidence type="ECO:0000256" key="3">
    <source>
        <dbReference type="ARBA" id="ARBA00023242"/>
    </source>
</evidence>
<dbReference type="PROSITE" id="PS51998">
    <property type="entry name" value="DEK_C"/>
    <property type="match status" value="1"/>
</dbReference>
<comment type="subcellular location">
    <subcellularLocation>
        <location evidence="1">Nucleus</location>
    </subcellularLocation>
</comment>
<feature type="compositionally biased region" description="Basic and acidic residues" evidence="4">
    <location>
        <begin position="496"/>
        <end position="524"/>
    </location>
</feature>
<evidence type="ECO:0000256" key="2">
    <source>
        <dbReference type="ARBA" id="ARBA00023186"/>
    </source>
</evidence>
<proteinExistence type="predicted"/>
<dbReference type="AlphaFoldDB" id="A0AAP0GBV3"/>
<name>A0AAP0GBV3_9ASPA</name>
<sequence length="683" mass="76130">MVGHGHQIPLEVVGTMIEMADVAWNAIEHRMERNAATKEEQEIARIRSENQRLKLLLAENLSLLHDISQDPSLANDCPPDLHTRLLAVVGNPNFLSTLESLNHESNPDADLLCTKDQDMVDVINNVDGGNSHRWVLVKHDLDPDRMEEACAIDNENYVLINEENVVDGIANFIARGILENPKSKPWVPPFHNAAVTKALCDLRGRGKLKSLWEAGKIIYALSTWGIFIAGSLTLEGVRRALEKDLGRETFSLDVHKRFIKQCLEECFYGGDDTNLSATTESASDQHSPHLNKEASGASDDRQLKDPKCSSSDINETKKESPAEELTCDHKPMKTGDLELDDKLSENIRKAIKKQSPYLRANLEKMTLAKVRRLLEQDLNLEKNTLDAYKSFISGVLDEILQPTESSEPVNGIKKKPKKAFQNKETGKVKKETKAATEDSGSSKDNDMSEADDDSNVVKRPKKRPLEKAKSSMKPLKHLKTSSDENIPSGSKKKKREVLDKEGSESDDGKSSEDDRAPSSSDERSKKKHEKPTVQAYGKHVERLKSVIKACGMGVPPSVYKRAKQAPESKREAFLIKELEDILVKEGLSSNPSDKEIKAVKKLKERAKELEGIDTSNIVSSRRRSTFSFIPTPKPKIEAGSDEDEEDEVEEDEDDQEGTDDGDNGSGESSEGSEEGMLYRFFYA</sequence>
<dbReference type="PANTHER" id="PTHR15410:SF2">
    <property type="entry name" value="HIRA-INTERACTING PROTEIN 3"/>
    <property type="match status" value="1"/>
</dbReference>
<dbReference type="InterPro" id="IPR037647">
    <property type="entry name" value="HIRIP3"/>
</dbReference>
<dbReference type="InterPro" id="IPR019098">
    <property type="entry name" value="Histone_chaperone_domain_CHZ"/>
</dbReference>